<evidence type="ECO:0000313" key="2">
    <source>
        <dbReference type="WBParaSite" id="PSU_v2.g6699.t1"/>
    </source>
</evidence>
<accession>A0A914Z1W9</accession>
<dbReference type="AlphaFoldDB" id="A0A914Z1W9"/>
<keyword evidence="1" id="KW-1185">Reference proteome</keyword>
<name>A0A914Z1W9_9BILA</name>
<sequence>MNKWLAEGHLYTDNSAALDTELLAAPEDPNELFFAQHAEMQHVNLGETEEEQNEIDEPKLAVFVDDIDEDNGIFPQEFI</sequence>
<protein>
    <submittedName>
        <fullName evidence="2">Uncharacterized protein</fullName>
    </submittedName>
</protein>
<dbReference type="WBParaSite" id="PSU_v2.g6699.t1">
    <property type="protein sequence ID" value="PSU_v2.g6699.t1"/>
    <property type="gene ID" value="PSU_v2.g6699"/>
</dbReference>
<reference evidence="2" key="1">
    <citation type="submission" date="2022-11" db="UniProtKB">
        <authorList>
            <consortium name="WormBaseParasite"/>
        </authorList>
    </citation>
    <scope>IDENTIFICATION</scope>
</reference>
<dbReference type="Proteomes" id="UP000887577">
    <property type="component" value="Unplaced"/>
</dbReference>
<proteinExistence type="predicted"/>
<evidence type="ECO:0000313" key="1">
    <source>
        <dbReference type="Proteomes" id="UP000887577"/>
    </source>
</evidence>
<organism evidence="1 2">
    <name type="scientific">Panagrolaimus superbus</name>
    <dbReference type="NCBI Taxonomy" id="310955"/>
    <lineage>
        <taxon>Eukaryota</taxon>
        <taxon>Metazoa</taxon>
        <taxon>Ecdysozoa</taxon>
        <taxon>Nematoda</taxon>
        <taxon>Chromadorea</taxon>
        <taxon>Rhabditida</taxon>
        <taxon>Tylenchina</taxon>
        <taxon>Panagrolaimomorpha</taxon>
        <taxon>Panagrolaimoidea</taxon>
        <taxon>Panagrolaimidae</taxon>
        <taxon>Panagrolaimus</taxon>
    </lineage>
</organism>